<organism evidence="3 4">
    <name type="scientific">Candidatus Fimicola merdigallinarum</name>
    <dbReference type="NCBI Taxonomy" id="2840819"/>
    <lineage>
        <taxon>Bacteria</taxon>
        <taxon>Bacillati</taxon>
        <taxon>Bacillota</taxon>
        <taxon>Clostridia</taxon>
        <taxon>Lachnospirales</taxon>
        <taxon>Lachnospiraceae</taxon>
        <taxon>Lachnospiraceae incertae sedis</taxon>
        <taxon>Candidatus Fimicola</taxon>
    </lineage>
</organism>
<dbReference type="AlphaFoldDB" id="A0A9D9DU51"/>
<name>A0A9D9DU51_9FIRM</name>
<evidence type="ECO:0000256" key="1">
    <source>
        <dbReference type="SAM" id="MobiDB-lite"/>
    </source>
</evidence>
<accession>A0A9D9DU51</accession>
<feature type="region of interest" description="Disordered" evidence="1">
    <location>
        <begin position="21"/>
        <end position="44"/>
    </location>
</feature>
<gene>
    <name evidence="3" type="ORF">IAC55_01610</name>
</gene>
<dbReference type="Pfam" id="PF03413">
    <property type="entry name" value="PepSY"/>
    <property type="match status" value="1"/>
</dbReference>
<sequence length="144" mass="15193">MNKDVSWDGTNQIVGLTGGSTVTDADSFGQGGNTTTPTNPSTTTDIGVEKAKEIALNHAGLSASGVNFVKAKADYDDGRKVYEIEFYVGANEYDYEIDATTGKILDFDYDAESYAPPVTTNPSTTTDIGAEKAKQIALNHAGLS</sequence>
<evidence type="ECO:0000313" key="3">
    <source>
        <dbReference type="EMBL" id="MBO8434004.1"/>
    </source>
</evidence>
<evidence type="ECO:0000259" key="2">
    <source>
        <dbReference type="Pfam" id="PF03413"/>
    </source>
</evidence>
<dbReference type="Gene3D" id="3.10.450.40">
    <property type="match status" value="1"/>
</dbReference>
<feature type="compositionally biased region" description="Low complexity" evidence="1">
    <location>
        <begin position="33"/>
        <end position="44"/>
    </location>
</feature>
<reference evidence="3" key="2">
    <citation type="journal article" date="2021" name="PeerJ">
        <title>Extensive microbial diversity within the chicken gut microbiome revealed by metagenomics and culture.</title>
        <authorList>
            <person name="Gilroy R."/>
            <person name="Ravi A."/>
            <person name="Getino M."/>
            <person name="Pursley I."/>
            <person name="Horton D.L."/>
            <person name="Alikhan N.F."/>
            <person name="Baker D."/>
            <person name="Gharbi K."/>
            <person name="Hall N."/>
            <person name="Watson M."/>
            <person name="Adriaenssens E.M."/>
            <person name="Foster-Nyarko E."/>
            <person name="Jarju S."/>
            <person name="Secka A."/>
            <person name="Antonio M."/>
            <person name="Oren A."/>
            <person name="Chaudhuri R.R."/>
            <person name="La Ragione R."/>
            <person name="Hildebrand F."/>
            <person name="Pallen M.J."/>
        </authorList>
    </citation>
    <scope>NUCLEOTIDE SEQUENCE</scope>
    <source>
        <strain evidence="3">F6-4510</strain>
    </source>
</reference>
<feature type="domain" description="PepSY" evidence="2">
    <location>
        <begin position="46"/>
        <end position="106"/>
    </location>
</feature>
<evidence type="ECO:0000313" key="4">
    <source>
        <dbReference type="Proteomes" id="UP000823611"/>
    </source>
</evidence>
<dbReference type="EMBL" id="JADIMX010000033">
    <property type="protein sequence ID" value="MBO8434004.1"/>
    <property type="molecule type" value="Genomic_DNA"/>
</dbReference>
<dbReference type="InterPro" id="IPR025711">
    <property type="entry name" value="PepSY"/>
</dbReference>
<reference evidence="3" key="1">
    <citation type="submission" date="2020-10" db="EMBL/GenBank/DDBJ databases">
        <authorList>
            <person name="Gilroy R."/>
        </authorList>
    </citation>
    <scope>NUCLEOTIDE SEQUENCE</scope>
    <source>
        <strain evidence="3">F6-4510</strain>
    </source>
</reference>
<feature type="non-terminal residue" evidence="3">
    <location>
        <position position="144"/>
    </location>
</feature>
<protein>
    <submittedName>
        <fullName evidence="3">PepSY domain-containing protein</fullName>
    </submittedName>
</protein>
<dbReference type="Proteomes" id="UP000823611">
    <property type="component" value="Unassembled WGS sequence"/>
</dbReference>
<comment type="caution">
    <text evidence="3">The sequence shown here is derived from an EMBL/GenBank/DDBJ whole genome shotgun (WGS) entry which is preliminary data.</text>
</comment>
<proteinExistence type="predicted"/>